<dbReference type="GO" id="GO:0009244">
    <property type="term" value="P:lipopolysaccharide core region biosynthetic process"/>
    <property type="evidence" value="ECO:0007669"/>
    <property type="project" value="TreeGrafter"/>
</dbReference>
<keyword evidence="4" id="KW-1185">Reference proteome</keyword>
<proteinExistence type="predicted"/>
<evidence type="ECO:0000313" key="3">
    <source>
        <dbReference type="EMBL" id="QDH17047.1"/>
    </source>
</evidence>
<dbReference type="SUPFAM" id="SSF53756">
    <property type="entry name" value="UDP-Glycosyltransferase/glycogen phosphorylase"/>
    <property type="match status" value="1"/>
</dbReference>
<sequence length="302" mass="33251">MSRILVIKLGALGDFIQSFGAFSSIREAYPHAHITLLTTPAFYDLALASPWFDAIIAQPRPTLKRPVSLFKTCQKIKDFDRVFDLQTSNRSKKIFHIAGRPKHWSGISKGCCHPHANPSRNDMHTLARMDDQLIHAGIIPQNRTVPTWLKDHGPTLQERYAVLIPGAAPHRPQKRWPISRFAEVGNLLSEKKIRPVIVGTKEETPLATYIQHTCPDALDLTGQTSLLELAGVLGRACVVIGNDTGPIHLAAIMDTPIIALFSQDSDPRLTSPLTITPGRTTIIDVPDLALLPTSRIAALLPT</sequence>
<dbReference type="GO" id="GO:0005829">
    <property type="term" value="C:cytosol"/>
    <property type="evidence" value="ECO:0007669"/>
    <property type="project" value="TreeGrafter"/>
</dbReference>
<dbReference type="AlphaFoldDB" id="A0A4Y6UKZ7"/>
<dbReference type="EMBL" id="CP038141">
    <property type="protein sequence ID" value="QDH17047.1"/>
    <property type="molecule type" value="Genomic_DNA"/>
</dbReference>
<dbReference type="Proteomes" id="UP000316313">
    <property type="component" value="Chromosome"/>
</dbReference>
<organism evidence="3 4">
    <name type="scientific">Swingsia samuiensis</name>
    <dbReference type="NCBI Taxonomy" id="1293412"/>
    <lineage>
        <taxon>Bacteria</taxon>
        <taxon>Pseudomonadati</taxon>
        <taxon>Pseudomonadota</taxon>
        <taxon>Alphaproteobacteria</taxon>
        <taxon>Acetobacterales</taxon>
        <taxon>Acetobacteraceae</taxon>
        <taxon>Swingsia</taxon>
    </lineage>
</organism>
<dbReference type="Pfam" id="PF01075">
    <property type="entry name" value="Glyco_transf_9"/>
    <property type="match status" value="1"/>
</dbReference>
<dbReference type="PANTHER" id="PTHR30160:SF1">
    <property type="entry name" value="LIPOPOLYSACCHARIDE 1,2-N-ACETYLGLUCOSAMINETRANSFERASE-RELATED"/>
    <property type="match status" value="1"/>
</dbReference>
<dbReference type="RefSeq" id="WP_141460608.1">
    <property type="nucleotide sequence ID" value="NZ_CP038141.1"/>
</dbReference>
<dbReference type="KEGG" id="ssam:E3D00_05320"/>
<dbReference type="PANTHER" id="PTHR30160">
    <property type="entry name" value="TETRAACYLDISACCHARIDE 4'-KINASE-RELATED"/>
    <property type="match status" value="1"/>
</dbReference>
<dbReference type="InterPro" id="IPR051199">
    <property type="entry name" value="LPS_LOS_Heptosyltrfase"/>
</dbReference>
<evidence type="ECO:0000256" key="2">
    <source>
        <dbReference type="ARBA" id="ARBA00022679"/>
    </source>
</evidence>
<protein>
    <submittedName>
        <fullName evidence="3">Glycosyltransferase family 9 protein</fullName>
    </submittedName>
</protein>
<accession>A0A4Y6UKZ7</accession>
<evidence type="ECO:0000313" key="4">
    <source>
        <dbReference type="Proteomes" id="UP000316313"/>
    </source>
</evidence>
<reference evidence="3 4" key="1">
    <citation type="submission" date="2019-03" db="EMBL/GenBank/DDBJ databases">
        <title>The complete genome sequence of Swingsia samuiensis NBRC107927(T).</title>
        <authorList>
            <person name="Chua K.-O."/>
            <person name="Chan K.-G."/>
            <person name="See-Too W.-S."/>
        </authorList>
    </citation>
    <scope>NUCLEOTIDE SEQUENCE [LARGE SCALE GENOMIC DNA]</scope>
    <source>
        <strain evidence="3 4">AH83</strain>
    </source>
</reference>
<keyword evidence="1" id="KW-0328">Glycosyltransferase</keyword>
<dbReference type="InterPro" id="IPR002201">
    <property type="entry name" value="Glyco_trans_9"/>
</dbReference>
<evidence type="ECO:0000256" key="1">
    <source>
        <dbReference type="ARBA" id="ARBA00022676"/>
    </source>
</evidence>
<name>A0A4Y6UKZ7_9PROT</name>
<dbReference type="CDD" id="cd03789">
    <property type="entry name" value="GT9_LPS_heptosyltransferase"/>
    <property type="match status" value="1"/>
</dbReference>
<dbReference type="Gene3D" id="3.40.50.2000">
    <property type="entry name" value="Glycogen Phosphorylase B"/>
    <property type="match status" value="2"/>
</dbReference>
<dbReference type="GO" id="GO:0008713">
    <property type="term" value="F:ADP-heptose-lipopolysaccharide heptosyltransferase activity"/>
    <property type="evidence" value="ECO:0007669"/>
    <property type="project" value="TreeGrafter"/>
</dbReference>
<gene>
    <name evidence="3" type="ORF">E3D00_05320</name>
</gene>
<dbReference type="OrthoDB" id="9807356at2"/>
<keyword evidence="2 3" id="KW-0808">Transferase</keyword>